<dbReference type="Gene3D" id="3.40.366.10">
    <property type="entry name" value="Malonyl-Coenzyme A Acyl Carrier Protein, domain 2"/>
    <property type="match status" value="1"/>
</dbReference>
<proteinExistence type="predicted"/>
<sequence>MKTALLFPGQGSQKLQMLHELVRHPAVDEVLSEVSEVLGLDVRKLDTPEALQSAVSVQLAILTAGVATARALRQSGLAPLAVAGLSVGAFSAAVAADSISLSDAVRLVRSRAEQMEQLYPTGYGLSAIVGLSETQVAKLVEAENTAEHPVFVGNINAPRQIIIAGSNEGMERILQRALVSAKRCTHGRVLHAVHADI</sequence>
<protein>
    <recommendedName>
        <fullName evidence="1">[acyl-carrier-protein] S-malonyltransferase</fullName>
        <ecNumber evidence="1">2.3.1.39</ecNumber>
    </recommendedName>
</protein>
<dbReference type="InterPro" id="IPR001227">
    <property type="entry name" value="Ac_transferase_dom_sf"/>
</dbReference>
<dbReference type="RefSeq" id="WP_183974149.1">
    <property type="nucleotide sequence ID" value="NZ_JACHEB010000002.1"/>
</dbReference>
<dbReference type="InterPro" id="IPR016035">
    <property type="entry name" value="Acyl_Trfase/lysoPLipase"/>
</dbReference>
<evidence type="ECO:0000256" key="2">
    <source>
        <dbReference type="ARBA" id="ARBA00022679"/>
    </source>
</evidence>
<evidence type="ECO:0000256" key="1">
    <source>
        <dbReference type="ARBA" id="ARBA00013258"/>
    </source>
</evidence>
<organism evidence="6 7">
    <name type="scientific">Tunturiibacter gelidiferens</name>
    <dbReference type="NCBI Taxonomy" id="3069689"/>
    <lineage>
        <taxon>Bacteria</taxon>
        <taxon>Pseudomonadati</taxon>
        <taxon>Acidobacteriota</taxon>
        <taxon>Terriglobia</taxon>
        <taxon>Terriglobales</taxon>
        <taxon>Acidobacteriaceae</taxon>
        <taxon>Tunturiibacter</taxon>
    </lineage>
</organism>
<dbReference type="PANTHER" id="PTHR42681">
    <property type="entry name" value="MALONYL-COA-ACYL CARRIER PROTEIN TRANSACYLASE, MITOCHONDRIAL"/>
    <property type="match status" value="1"/>
</dbReference>
<keyword evidence="7" id="KW-1185">Reference proteome</keyword>
<dbReference type="GO" id="GO:0006633">
    <property type="term" value="P:fatty acid biosynthetic process"/>
    <property type="evidence" value="ECO:0007669"/>
    <property type="project" value="TreeGrafter"/>
</dbReference>
<reference evidence="6 7" key="1">
    <citation type="submission" date="2020-08" db="EMBL/GenBank/DDBJ databases">
        <title>Genomic Encyclopedia of Type Strains, Phase IV (KMG-V): Genome sequencing to study the core and pangenomes of soil and plant-associated prokaryotes.</title>
        <authorList>
            <person name="Whitman W."/>
        </authorList>
    </citation>
    <scope>NUCLEOTIDE SEQUENCE [LARGE SCALE GENOMIC DNA]</scope>
    <source>
        <strain evidence="6 7">X5P2</strain>
    </source>
</reference>
<evidence type="ECO:0000313" key="6">
    <source>
        <dbReference type="EMBL" id="MBB5327449.1"/>
    </source>
</evidence>
<dbReference type="GO" id="GO:0004314">
    <property type="term" value="F:[acyl-carrier-protein] S-malonyltransferase activity"/>
    <property type="evidence" value="ECO:0007669"/>
    <property type="project" value="UniProtKB-EC"/>
</dbReference>
<evidence type="ECO:0000313" key="7">
    <source>
        <dbReference type="Proteomes" id="UP000535182"/>
    </source>
</evidence>
<keyword evidence="3" id="KW-0012">Acyltransferase</keyword>
<dbReference type="SMART" id="SM00827">
    <property type="entry name" value="PKS_AT"/>
    <property type="match status" value="1"/>
</dbReference>
<dbReference type="Gene3D" id="3.30.70.250">
    <property type="entry name" value="Malonyl-CoA ACP transacylase, ACP-binding"/>
    <property type="match status" value="1"/>
</dbReference>
<comment type="catalytic activity">
    <reaction evidence="4">
        <text>holo-[ACP] + malonyl-CoA = malonyl-[ACP] + CoA</text>
        <dbReference type="Rhea" id="RHEA:41792"/>
        <dbReference type="Rhea" id="RHEA-COMP:9623"/>
        <dbReference type="Rhea" id="RHEA-COMP:9685"/>
        <dbReference type="ChEBI" id="CHEBI:57287"/>
        <dbReference type="ChEBI" id="CHEBI:57384"/>
        <dbReference type="ChEBI" id="CHEBI:64479"/>
        <dbReference type="ChEBI" id="CHEBI:78449"/>
        <dbReference type="EC" id="2.3.1.39"/>
    </reaction>
</comment>
<evidence type="ECO:0000256" key="4">
    <source>
        <dbReference type="ARBA" id="ARBA00048462"/>
    </source>
</evidence>
<accession>A0A9X0QBR6</accession>
<dbReference type="SUPFAM" id="SSF52151">
    <property type="entry name" value="FabD/lysophospholipase-like"/>
    <property type="match status" value="1"/>
</dbReference>
<dbReference type="EC" id="2.3.1.39" evidence="1"/>
<dbReference type="Proteomes" id="UP000535182">
    <property type="component" value="Unassembled WGS sequence"/>
</dbReference>
<evidence type="ECO:0000259" key="5">
    <source>
        <dbReference type="SMART" id="SM00827"/>
    </source>
</evidence>
<dbReference type="PANTHER" id="PTHR42681:SF1">
    <property type="entry name" value="MALONYL-COA-ACYL CARRIER PROTEIN TRANSACYLASE, MITOCHONDRIAL"/>
    <property type="match status" value="1"/>
</dbReference>
<dbReference type="InterPro" id="IPR050858">
    <property type="entry name" value="Mal-CoA-ACP_Trans/PKS_FabD"/>
</dbReference>
<dbReference type="EMBL" id="JACHEB010000002">
    <property type="protein sequence ID" value="MBB5327449.1"/>
    <property type="molecule type" value="Genomic_DNA"/>
</dbReference>
<keyword evidence="2" id="KW-0808">Transferase</keyword>
<comment type="caution">
    <text evidence="6">The sequence shown here is derived from an EMBL/GenBank/DDBJ whole genome shotgun (WGS) entry which is preliminary data.</text>
</comment>
<gene>
    <name evidence="6" type="ORF">HDF14_001054</name>
</gene>
<dbReference type="InterPro" id="IPR014043">
    <property type="entry name" value="Acyl_transferase_dom"/>
</dbReference>
<dbReference type="SUPFAM" id="SSF55048">
    <property type="entry name" value="Probable ACP-binding domain of malonyl-CoA ACP transacylase"/>
    <property type="match status" value="1"/>
</dbReference>
<dbReference type="Pfam" id="PF00698">
    <property type="entry name" value="Acyl_transf_1"/>
    <property type="match status" value="1"/>
</dbReference>
<feature type="domain" description="Malonyl-CoA:ACP transacylase (MAT)" evidence="5">
    <location>
        <begin position="6"/>
        <end position="195"/>
    </location>
</feature>
<evidence type="ECO:0000256" key="3">
    <source>
        <dbReference type="ARBA" id="ARBA00023315"/>
    </source>
</evidence>
<dbReference type="InterPro" id="IPR016036">
    <property type="entry name" value="Malonyl_transacylase_ACP-bd"/>
</dbReference>
<name>A0A9X0QBR6_9BACT</name>
<dbReference type="GO" id="GO:0005829">
    <property type="term" value="C:cytosol"/>
    <property type="evidence" value="ECO:0007669"/>
    <property type="project" value="TreeGrafter"/>
</dbReference>
<dbReference type="AlphaFoldDB" id="A0A9X0QBR6"/>